<organism evidence="13 14">
    <name type="scientific">Lactuca virosa</name>
    <dbReference type="NCBI Taxonomy" id="75947"/>
    <lineage>
        <taxon>Eukaryota</taxon>
        <taxon>Viridiplantae</taxon>
        <taxon>Streptophyta</taxon>
        <taxon>Embryophyta</taxon>
        <taxon>Tracheophyta</taxon>
        <taxon>Spermatophyta</taxon>
        <taxon>Magnoliopsida</taxon>
        <taxon>eudicotyledons</taxon>
        <taxon>Gunneridae</taxon>
        <taxon>Pentapetalae</taxon>
        <taxon>asterids</taxon>
        <taxon>campanulids</taxon>
        <taxon>Asterales</taxon>
        <taxon>Asteraceae</taxon>
        <taxon>Cichorioideae</taxon>
        <taxon>Cichorieae</taxon>
        <taxon>Lactucinae</taxon>
        <taxon>Lactuca</taxon>
    </lineage>
</organism>
<evidence type="ECO:0000256" key="1">
    <source>
        <dbReference type="ARBA" id="ARBA00000548"/>
    </source>
</evidence>
<dbReference type="SUPFAM" id="SSF51445">
    <property type="entry name" value="(Trans)glycosidases"/>
    <property type="match status" value="1"/>
</dbReference>
<dbReference type="EMBL" id="CAKMRJ010003334">
    <property type="protein sequence ID" value="CAH1431689.1"/>
    <property type="molecule type" value="Genomic_DNA"/>
</dbReference>
<sequence>MAPNAATSGLLVLGFMKTTVRASSNSSVAELSLSNTSNSDNVIFHKTFPLQCIEKVEGKILVRLDCGKDEENLQLVVGCNLPGKWILHWGINYVNDIGSDWDQPPVEMRPLGSIPIKEYAIETPLEKSVEKEAGFIYEVKIDFNTRSSISAINFVLRDEETGSWYQHKGSDFKVPLTNISNDDGNTVGTKQDFAIWPGTLGHLSNMLQKSDGGNSKESTQKGNLFYEEYDIVKQSMVDNSMSVCKKRCPEFVNNLLHIETDIPGDVVVHWGVCKDESKKWEIPTGPYPDKTSIFKNKALQTQLQKKEGGCGCSGLFPLDAGIEGFLFVLKVNNNTWVNCMGDDFYIPMSNETNFKKLERMGEENVSKSMKIDSSQDVSTNTDELINEIRHLGLPLFGYLHLQNLSPLKATCPKIFIILNSRYGNIEELKALVNKFHEVGIRALGDAVINHRCAHSQNQNGVWNIFGGRLDWDDSAVVGDDPHFQGRGNKSSGDNFHAAPNIDHSQEFVRKDLKEWLCWLRKEIGYDGWRLDFVRGFWGGYVKDYMDASEPYFAVGEYWDSLNYTYGEMDYNQDSHRQRIVDWINATNGTAGAFDVTTKGILHSALERCEYWRLSDSKGKPPGVVGWWPSRAVTFIENHDTGSTQGHWRFPGGKEMQGYAYILTHPGTPSVFYDHIFSHYNSQISTLISIRNRNKIHCRSMVEISKAEGDVYAAIIDEKIAMKIGPGHFEPQQSGPHNWCLAAEGNDYKVWEAL</sequence>
<evidence type="ECO:0000313" key="14">
    <source>
        <dbReference type="Proteomes" id="UP001157418"/>
    </source>
</evidence>
<keyword evidence="6" id="KW-0378">Hydrolase</keyword>
<comment type="catalytic activity">
    <reaction evidence="1">
        <text>Endohydrolysis of (1-&gt;4)-alpha-D-glucosidic linkages in polysaccharides containing three or more (1-&gt;4)-alpha-linked D-glucose units.</text>
        <dbReference type="EC" id="3.2.1.1"/>
    </reaction>
</comment>
<feature type="chain" id="PRO_5043975765" description="alpha-amylase" evidence="10">
    <location>
        <begin position="23"/>
        <end position="753"/>
    </location>
</feature>
<comment type="caution">
    <text evidence="13">The sequence shown here is derived from an EMBL/GenBank/DDBJ whole genome shotgun (WGS) entry which is preliminary data.</text>
</comment>
<evidence type="ECO:0000256" key="5">
    <source>
        <dbReference type="ARBA" id="ARBA00022723"/>
    </source>
</evidence>
<dbReference type="GO" id="GO:0005509">
    <property type="term" value="F:calcium ion binding"/>
    <property type="evidence" value="ECO:0007669"/>
    <property type="project" value="InterPro"/>
</dbReference>
<reference evidence="13 14" key="1">
    <citation type="submission" date="2022-01" db="EMBL/GenBank/DDBJ databases">
        <authorList>
            <person name="Xiong W."/>
            <person name="Schranz E."/>
        </authorList>
    </citation>
    <scope>NUCLEOTIDE SEQUENCE [LARGE SCALE GENOMIC DNA]</scope>
</reference>
<dbReference type="Pfam" id="PF07821">
    <property type="entry name" value="Alpha-amyl_C2"/>
    <property type="match status" value="1"/>
</dbReference>
<evidence type="ECO:0000256" key="2">
    <source>
        <dbReference type="ARBA" id="ARBA00001913"/>
    </source>
</evidence>
<evidence type="ECO:0000259" key="12">
    <source>
        <dbReference type="SMART" id="SM00810"/>
    </source>
</evidence>
<feature type="domain" description="Alpha-amylase C-terminal beta-sheet" evidence="12">
    <location>
        <begin position="691"/>
        <end position="752"/>
    </location>
</feature>
<dbReference type="CDD" id="cd11314">
    <property type="entry name" value="AmyAc_arch_bac_plant_AmyA"/>
    <property type="match status" value="1"/>
</dbReference>
<dbReference type="PANTHER" id="PTHR43447">
    <property type="entry name" value="ALPHA-AMYLASE"/>
    <property type="match status" value="1"/>
</dbReference>
<feature type="domain" description="Glycosyl hydrolase family 13 catalytic" evidence="11">
    <location>
        <begin position="368"/>
        <end position="690"/>
    </location>
</feature>
<dbReference type="InterPro" id="IPR006047">
    <property type="entry name" value="GH13_cat_dom"/>
</dbReference>
<gene>
    <name evidence="13" type="ORF">LVIROSA_LOCUS18394</name>
</gene>
<keyword evidence="7" id="KW-0119">Carbohydrate metabolism</keyword>
<dbReference type="GO" id="GO:0005975">
    <property type="term" value="P:carbohydrate metabolic process"/>
    <property type="evidence" value="ECO:0007669"/>
    <property type="project" value="InterPro"/>
</dbReference>
<dbReference type="SMART" id="SM00810">
    <property type="entry name" value="Alpha-amyl_C2"/>
    <property type="match status" value="1"/>
</dbReference>
<evidence type="ECO:0000256" key="10">
    <source>
        <dbReference type="SAM" id="SignalP"/>
    </source>
</evidence>
<evidence type="ECO:0000259" key="11">
    <source>
        <dbReference type="SMART" id="SM00642"/>
    </source>
</evidence>
<dbReference type="AlphaFoldDB" id="A0AAU9N5T4"/>
<comment type="similarity">
    <text evidence="3">Belongs to the glycosyl hydrolase 13 family.</text>
</comment>
<comment type="cofactor">
    <cofactor evidence="2">
        <name>Ca(2+)</name>
        <dbReference type="ChEBI" id="CHEBI:29108"/>
    </cofactor>
</comment>
<evidence type="ECO:0000313" key="13">
    <source>
        <dbReference type="EMBL" id="CAH1431689.1"/>
    </source>
</evidence>
<evidence type="ECO:0000256" key="8">
    <source>
        <dbReference type="ARBA" id="ARBA00023295"/>
    </source>
</evidence>
<evidence type="ECO:0000256" key="6">
    <source>
        <dbReference type="ARBA" id="ARBA00022801"/>
    </source>
</evidence>
<dbReference type="InterPro" id="IPR056301">
    <property type="entry name" value="GWD-like_N_Ig"/>
</dbReference>
<keyword evidence="8" id="KW-0326">Glycosidase</keyword>
<dbReference type="SUPFAM" id="SSF51011">
    <property type="entry name" value="Glycosyl hydrolase domain"/>
    <property type="match status" value="1"/>
</dbReference>
<name>A0AAU9N5T4_9ASTR</name>
<proteinExistence type="inferred from homology"/>
<dbReference type="SMART" id="SM00642">
    <property type="entry name" value="Aamy"/>
    <property type="match status" value="1"/>
</dbReference>
<dbReference type="EC" id="3.2.1.1" evidence="4"/>
<dbReference type="PRINTS" id="PR00110">
    <property type="entry name" value="ALPHAAMYLASE"/>
</dbReference>
<dbReference type="InterPro" id="IPR006046">
    <property type="entry name" value="Alpha_amylase"/>
</dbReference>
<feature type="signal peptide" evidence="10">
    <location>
        <begin position="1"/>
        <end position="22"/>
    </location>
</feature>
<dbReference type="Proteomes" id="UP001157418">
    <property type="component" value="Unassembled WGS sequence"/>
</dbReference>
<dbReference type="InterPro" id="IPR017853">
    <property type="entry name" value="GH"/>
</dbReference>
<dbReference type="Gene3D" id="3.20.20.80">
    <property type="entry name" value="Glycosidases"/>
    <property type="match status" value="1"/>
</dbReference>
<dbReference type="GO" id="GO:0004556">
    <property type="term" value="F:alpha-amylase activity"/>
    <property type="evidence" value="ECO:0007669"/>
    <property type="project" value="UniProtKB-UniRule"/>
</dbReference>
<accession>A0AAU9N5T4</accession>
<evidence type="ECO:0000256" key="7">
    <source>
        <dbReference type="ARBA" id="ARBA00023277"/>
    </source>
</evidence>
<dbReference type="InterPro" id="IPR012850">
    <property type="entry name" value="A-amylase_bs_C"/>
</dbReference>
<dbReference type="Pfam" id="PF23166">
    <property type="entry name" value="Ig_N_CWD1"/>
    <property type="match status" value="2"/>
</dbReference>
<evidence type="ECO:0000256" key="3">
    <source>
        <dbReference type="ARBA" id="ARBA00008061"/>
    </source>
</evidence>
<dbReference type="InterPro" id="IPR013780">
    <property type="entry name" value="Glyco_hydro_b"/>
</dbReference>
<protein>
    <recommendedName>
        <fullName evidence="4">alpha-amylase</fullName>
        <ecNumber evidence="4">3.2.1.1</ecNumber>
    </recommendedName>
    <alternativeName>
        <fullName evidence="9">1,4-alpha-D-glucan glucanohydrolase</fullName>
    </alternativeName>
</protein>
<dbReference type="Gene3D" id="2.60.40.1180">
    <property type="entry name" value="Golgi alpha-mannosidase II"/>
    <property type="match status" value="1"/>
</dbReference>
<keyword evidence="5" id="KW-0479">Metal-binding</keyword>
<keyword evidence="10" id="KW-0732">Signal</keyword>
<keyword evidence="14" id="KW-1185">Reference proteome</keyword>
<evidence type="ECO:0000256" key="4">
    <source>
        <dbReference type="ARBA" id="ARBA00012595"/>
    </source>
</evidence>
<evidence type="ECO:0000256" key="9">
    <source>
        <dbReference type="ARBA" id="ARBA00030238"/>
    </source>
</evidence>